<dbReference type="Proteomes" id="UP000640333">
    <property type="component" value="Unassembled WGS sequence"/>
</dbReference>
<reference evidence="3" key="1">
    <citation type="submission" date="2020-10" db="EMBL/GenBank/DDBJ databases">
        <title>Bacterium isolated from coastal waters sediment.</title>
        <authorList>
            <person name="Chen R.-J."/>
            <person name="Lu D.-C."/>
            <person name="Zhu K.-L."/>
            <person name="Du Z.-J."/>
        </authorList>
    </citation>
    <scope>NUCLEOTIDE SEQUENCE</scope>
    <source>
        <strain evidence="3">N1Y112</strain>
    </source>
</reference>
<dbReference type="SUPFAM" id="SSF51905">
    <property type="entry name" value="FAD/NAD(P)-binding domain"/>
    <property type="match status" value="1"/>
</dbReference>
<name>A0A8J7FG75_9GAMM</name>
<dbReference type="InterPro" id="IPR036188">
    <property type="entry name" value="FAD/NAD-bd_sf"/>
</dbReference>
<evidence type="ECO:0000313" key="4">
    <source>
        <dbReference type="Proteomes" id="UP000640333"/>
    </source>
</evidence>
<dbReference type="Gene3D" id="3.30.9.10">
    <property type="entry name" value="D-Amino Acid Oxidase, subunit A, domain 2"/>
    <property type="match status" value="1"/>
</dbReference>
<dbReference type="EMBL" id="JADEYS010000021">
    <property type="protein sequence ID" value="MBE9399019.1"/>
    <property type="molecule type" value="Genomic_DNA"/>
</dbReference>
<proteinExistence type="predicted"/>
<gene>
    <name evidence="3" type="ORF">IOQ59_17305</name>
</gene>
<protein>
    <submittedName>
        <fullName evidence="3">FAD-binding oxidoreductase</fullName>
    </submittedName>
</protein>
<keyword evidence="1" id="KW-0560">Oxidoreductase</keyword>
<accession>A0A8J7FG75</accession>
<dbReference type="GO" id="GO:0016491">
    <property type="term" value="F:oxidoreductase activity"/>
    <property type="evidence" value="ECO:0007669"/>
    <property type="project" value="UniProtKB-KW"/>
</dbReference>
<dbReference type="PANTHER" id="PTHR13847:SF289">
    <property type="entry name" value="GLYCINE OXIDASE"/>
    <property type="match status" value="1"/>
</dbReference>
<dbReference type="Gene3D" id="3.50.50.60">
    <property type="entry name" value="FAD/NAD(P)-binding domain"/>
    <property type="match status" value="2"/>
</dbReference>
<dbReference type="AlphaFoldDB" id="A0A8J7FG75"/>
<evidence type="ECO:0000313" key="3">
    <source>
        <dbReference type="EMBL" id="MBE9399019.1"/>
    </source>
</evidence>
<dbReference type="GO" id="GO:0005737">
    <property type="term" value="C:cytoplasm"/>
    <property type="evidence" value="ECO:0007669"/>
    <property type="project" value="TreeGrafter"/>
</dbReference>
<evidence type="ECO:0000259" key="2">
    <source>
        <dbReference type="Pfam" id="PF01266"/>
    </source>
</evidence>
<evidence type="ECO:0000256" key="1">
    <source>
        <dbReference type="ARBA" id="ARBA00023002"/>
    </source>
</evidence>
<dbReference type="SUPFAM" id="SSF54373">
    <property type="entry name" value="FAD-linked reductases, C-terminal domain"/>
    <property type="match status" value="1"/>
</dbReference>
<comment type="caution">
    <text evidence="3">The sequence shown here is derived from an EMBL/GenBank/DDBJ whole genome shotgun (WGS) entry which is preliminary data.</text>
</comment>
<keyword evidence="4" id="KW-1185">Reference proteome</keyword>
<dbReference type="Pfam" id="PF01266">
    <property type="entry name" value="DAO"/>
    <property type="match status" value="1"/>
</dbReference>
<organism evidence="3 4">
    <name type="scientific">Pontibacterium sinense</name>
    <dbReference type="NCBI Taxonomy" id="2781979"/>
    <lineage>
        <taxon>Bacteria</taxon>
        <taxon>Pseudomonadati</taxon>
        <taxon>Pseudomonadota</taxon>
        <taxon>Gammaproteobacteria</taxon>
        <taxon>Oceanospirillales</taxon>
        <taxon>Oceanospirillaceae</taxon>
        <taxon>Pontibacterium</taxon>
    </lineage>
</organism>
<feature type="domain" description="FAD dependent oxidoreductase" evidence="2">
    <location>
        <begin position="22"/>
        <end position="412"/>
    </location>
</feature>
<dbReference type="InterPro" id="IPR006076">
    <property type="entry name" value="FAD-dep_OxRdtase"/>
</dbReference>
<dbReference type="RefSeq" id="WP_193954714.1">
    <property type="nucleotide sequence ID" value="NZ_JADEYS010000021.1"/>
</dbReference>
<sequence>MATQDPSETASVNGSNTRQAPDVTVIGAGIIGISCAVQLQAKGLSVAVIDKLPPADATSHGNAGIFAECGCIPVATPGFIWQLPQMLFDPQGPLSLPLGYLPKLTCWGTSFALNTRMQRFRHISQSLAALLKDATRLHLEQAAMTEADAYAKAAPYYYLYKDKAAFEDDKLAWDTRSQHGNTYDLLSSEEIHQRESAVSSEFNFAVSLHNHGFSPNPGMLVKTMARHFVEHGGELITGEVSQIRQKEGQAEAVVTDRGIYPVNKLVIAGGAWSAKLAEQLGHKVPLESERGYHVQIQNPGIELHAPIMFSAGKLVATPMEGGIRFAGLVEFGGLKADPNYDFCDRLLHHAKTLFPEIDTTDHVKWMGHRPSISDSLPVIGRSPDHDNVLYAFGHQHMGLVLGPRTGRIITELVTTGQSEIDLKPYRIDRF</sequence>
<dbReference type="PANTHER" id="PTHR13847">
    <property type="entry name" value="SARCOSINE DEHYDROGENASE-RELATED"/>
    <property type="match status" value="1"/>
</dbReference>